<dbReference type="GO" id="GO:1990904">
    <property type="term" value="C:ribonucleoprotein complex"/>
    <property type="evidence" value="ECO:0007669"/>
    <property type="project" value="UniProtKB-KW"/>
</dbReference>
<feature type="non-terminal residue" evidence="7">
    <location>
        <position position="1"/>
    </location>
</feature>
<protein>
    <recommendedName>
        <fullName evidence="4">Large ribosomal subunit protein uL4</fullName>
    </recommendedName>
    <alternativeName>
        <fullName evidence="5">50S ribosomal protein L4</fullName>
    </alternativeName>
</protein>
<dbReference type="Gene3D" id="3.40.1370.10">
    <property type="match status" value="1"/>
</dbReference>
<gene>
    <name evidence="7" type="ORF">COT25_01375</name>
</gene>
<dbReference type="EMBL" id="PEXV01000052">
    <property type="protein sequence ID" value="PIS41755.1"/>
    <property type="molecule type" value="Genomic_DNA"/>
</dbReference>
<evidence type="ECO:0000313" key="7">
    <source>
        <dbReference type="EMBL" id="PIS41755.1"/>
    </source>
</evidence>
<reference evidence="8" key="1">
    <citation type="submission" date="2017-09" db="EMBL/GenBank/DDBJ databases">
        <title>Depth-based differentiation of microbial function through sediment-hosted aquifers and enrichment of novel symbionts in the deep terrestrial subsurface.</title>
        <authorList>
            <person name="Probst A.J."/>
            <person name="Ladd B."/>
            <person name="Jarett J.K."/>
            <person name="Geller-Mcgrath D.E."/>
            <person name="Sieber C.M.K."/>
            <person name="Emerson J.B."/>
            <person name="Anantharaman K."/>
            <person name="Thomas B.C."/>
            <person name="Malmstrom R."/>
            <person name="Stieglmeier M."/>
            <person name="Klingl A."/>
            <person name="Woyke T."/>
            <person name="Ryan C.M."/>
            <person name="Banfield J.F."/>
        </authorList>
    </citation>
    <scope>NUCLEOTIDE SEQUENCE [LARGE SCALE GENOMIC DNA]</scope>
</reference>
<dbReference type="NCBIfam" id="TIGR03953">
    <property type="entry name" value="rplD_bact"/>
    <property type="match status" value="1"/>
</dbReference>
<dbReference type="InterPro" id="IPR002136">
    <property type="entry name" value="Ribosomal_uL4"/>
</dbReference>
<accession>A0A2H0YTD3</accession>
<keyword evidence="3" id="KW-0687">Ribonucleoprotein</keyword>
<dbReference type="Proteomes" id="UP000228711">
    <property type="component" value="Unassembled WGS sequence"/>
</dbReference>
<dbReference type="HAMAP" id="MF_01328_B">
    <property type="entry name" value="Ribosomal_uL4_B"/>
    <property type="match status" value="1"/>
</dbReference>
<name>A0A2H0YTD3_9BACT</name>
<evidence type="ECO:0000256" key="4">
    <source>
        <dbReference type="ARBA" id="ARBA00035244"/>
    </source>
</evidence>
<comment type="similarity">
    <text evidence="1">Belongs to the universal ribosomal protein uL4 family.</text>
</comment>
<dbReference type="GO" id="GO:0003735">
    <property type="term" value="F:structural constituent of ribosome"/>
    <property type="evidence" value="ECO:0007669"/>
    <property type="project" value="InterPro"/>
</dbReference>
<dbReference type="AlphaFoldDB" id="A0A2H0YTD3"/>
<evidence type="ECO:0000256" key="3">
    <source>
        <dbReference type="ARBA" id="ARBA00023274"/>
    </source>
</evidence>
<feature type="compositionally biased region" description="Basic residues" evidence="6">
    <location>
        <begin position="36"/>
        <end position="53"/>
    </location>
</feature>
<organism evidence="7 8">
    <name type="scientific">Candidatus Kerfeldbacteria bacterium CG08_land_8_20_14_0_20_42_7</name>
    <dbReference type="NCBI Taxonomy" id="2014245"/>
    <lineage>
        <taxon>Bacteria</taxon>
        <taxon>Candidatus Kerfeldiibacteriota</taxon>
    </lineage>
</organism>
<dbReference type="InterPro" id="IPR023574">
    <property type="entry name" value="Ribosomal_uL4_dom_sf"/>
</dbReference>
<proteinExistence type="inferred from homology"/>
<dbReference type="Pfam" id="PF00573">
    <property type="entry name" value="Ribosomal_L4"/>
    <property type="match status" value="1"/>
</dbReference>
<evidence type="ECO:0000313" key="8">
    <source>
        <dbReference type="Proteomes" id="UP000228711"/>
    </source>
</evidence>
<feature type="region of interest" description="Disordered" evidence="6">
    <location>
        <begin position="27"/>
        <end position="58"/>
    </location>
</feature>
<sequence length="188" mass="20876">HAKINAGLLQEVIVSFLADRREANAHTKYRSEVRGGGKKPWRQKGTGRARHGSTRSPIWRGGGVTFGPRNTRNYTKKINVKAKRRAVCMALTEKLENKKIVVIDALSMKEPKTKELLVVMKNLPKLRNAILMLDANHKIAVQASKNVKGIAVMAPRSINAYDVLSHDGLIITKAAVKQLEQHLTSKKA</sequence>
<evidence type="ECO:0000256" key="1">
    <source>
        <dbReference type="ARBA" id="ARBA00010528"/>
    </source>
</evidence>
<dbReference type="PANTHER" id="PTHR10746">
    <property type="entry name" value="50S RIBOSOMAL PROTEIN L4"/>
    <property type="match status" value="1"/>
</dbReference>
<dbReference type="PANTHER" id="PTHR10746:SF6">
    <property type="entry name" value="LARGE RIBOSOMAL SUBUNIT PROTEIN UL4M"/>
    <property type="match status" value="1"/>
</dbReference>
<comment type="caution">
    <text evidence="7">The sequence shown here is derived from an EMBL/GenBank/DDBJ whole genome shotgun (WGS) entry which is preliminary data.</text>
</comment>
<evidence type="ECO:0000256" key="6">
    <source>
        <dbReference type="SAM" id="MobiDB-lite"/>
    </source>
</evidence>
<dbReference type="GO" id="GO:0006412">
    <property type="term" value="P:translation"/>
    <property type="evidence" value="ECO:0007669"/>
    <property type="project" value="InterPro"/>
</dbReference>
<keyword evidence="2 7" id="KW-0689">Ribosomal protein</keyword>
<evidence type="ECO:0000256" key="2">
    <source>
        <dbReference type="ARBA" id="ARBA00022980"/>
    </source>
</evidence>
<dbReference type="InterPro" id="IPR013005">
    <property type="entry name" value="Ribosomal_uL4-like"/>
</dbReference>
<evidence type="ECO:0000256" key="5">
    <source>
        <dbReference type="ARBA" id="ARBA00035462"/>
    </source>
</evidence>
<dbReference type="GO" id="GO:0005840">
    <property type="term" value="C:ribosome"/>
    <property type="evidence" value="ECO:0007669"/>
    <property type="project" value="UniProtKB-KW"/>
</dbReference>
<dbReference type="SUPFAM" id="SSF52166">
    <property type="entry name" value="Ribosomal protein L4"/>
    <property type="match status" value="1"/>
</dbReference>